<accession>A0A0Q3I603</accession>
<comment type="caution">
    <text evidence="2">The sequence shown here is derived from an EMBL/GenBank/DDBJ whole genome shotgun (WGS) entry which is preliminary data.</text>
</comment>
<dbReference type="Gene3D" id="3.40.190.10">
    <property type="entry name" value="Periplasmic binding protein-like II"/>
    <property type="match status" value="2"/>
</dbReference>
<protein>
    <submittedName>
        <fullName evidence="2">Nitrate ABC transporter substrate-binding protein</fullName>
    </submittedName>
</protein>
<dbReference type="Proteomes" id="UP000051562">
    <property type="component" value="Unassembled WGS sequence"/>
</dbReference>
<evidence type="ECO:0000256" key="1">
    <source>
        <dbReference type="SAM" id="SignalP"/>
    </source>
</evidence>
<proteinExistence type="predicted"/>
<feature type="chain" id="PRO_5006203915" evidence="1">
    <location>
        <begin position="29"/>
        <end position="344"/>
    </location>
</feature>
<feature type="signal peptide" evidence="1">
    <location>
        <begin position="1"/>
        <end position="28"/>
    </location>
</feature>
<gene>
    <name evidence="2" type="ORF">ARD30_13700</name>
</gene>
<dbReference type="Pfam" id="PF13379">
    <property type="entry name" value="NMT1_2"/>
    <property type="match status" value="1"/>
</dbReference>
<evidence type="ECO:0000313" key="2">
    <source>
        <dbReference type="EMBL" id="KQK30384.1"/>
    </source>
</evidence>
<keyword evidence="3" id="KW-1185">Reference proteome</keyword>
<dbReference type="PANTHER" id="PTHR30024">
    <property type="entry name" value="ALIPHATIC SULFONATES-BINDING PROTEIN-RELATED"/>
    <property type="match status" value="1"/>
</dbReference>
<dbReference type="EMBL" id="LMAR01000037">
    <property type="protein sequence ID" value="KQK30384.1"/>
    <property type="molecule type" value="Genomic_DNA"/>
</dbReference>
<keyword evidence="1" id="KW-0732">Signal</keyword>
<reference evidence="2 3" key="1">
    <citation type="submission" date="2015-10" db="EMBL/GenBank/DDBJ databases">
        <title>Draft genome of Bosea thiooxidans.</title>
        <authorList>
            <person name="Wang X."/>
        </authorList>
    </citation>
    <scope>NUCLEOTIDE SEQUENCE [LARGE SCALE GENOMIC DNA]</scope>
    <source>
        <strain evidence="2 3">CGMCC 9174</strain>
    </source>
</reference>
<name>A0A0Q3I603_9HYPH</name>
<dbReference type="AlphaFoldDB" id="A0A0Q3I603"/>
<dbReference type="STRING" id="53254.SAMN05660750_03918"/>
<sequence length="344" mass="35630">MRSMDRRQFLLAGSSLAATASFAGLARAQSVTARVGYIPIVGTAPFFVAAGEGWLKQGGIETAVTVFESGPNMIQALASGTIDVYVAGVAPLAVARSRGVDIRVVASTAVGENVVVTAPSLTRYFTDGIAPAAAFKAFRAATGKPARLATQPPGSVPDTVLEYWLWEVAKVDKADVAIVPMGIDATQQAILAGAVDGGTVREPALTILQSRNPQIKLVAGGEEVFPGQPGTVVAVSGAFATKNPDAVQAIVAGLVKAAALIKSDPDKAAPHVAAALGKGIVDPALIRQALVSPASRFEIDPRRIIEPARAMQAYQVKLGSLDKEAPFDGLFETRYYERAVKAGG</sequence>
<organism evidence="2 3">
    <name type="scientific">Bosea thiooxidans</name>
    <dbReference type="NCBI Taxonomy" id="53254"/>
    <lineage>
        <taxon>Bacteria</taxon>
        <taxon>Pseudomonadati</taxon>
        <taxon>Pseudomonadota</taxon>
        <taxon>Alphaproteobacteria</taxon>
        <taxon>Hyphomicrobiales</taxon>
        <taxon>Boseaceae</taxon>
        <taxon>Bosea</taxon>
    </lineage>
</organism>
<dbReference type="SUPFAM" id="SSF53850">
    <property type="entry name" value="Periplasmic binding protein-like II"/>
    <property type="match status" value="1"/>
</dbReference>
<dbReference type="InterPro" id="IPR006311">
    <property type="entry name" value="TAT_signal"/>
</dbReference>
<dbReference type="PROSITE" id="PS51318">
    <property type="entry name" value="TAT"/>
    <property type="match status" value="1"/>
</dbReference>
<evidence type="ECO:0000313" key="3">
    <source>
        <dbReference type="Proteomes" id="UP000051562"/>
    </source>
</evidence>